<evidence type="ECO:0000313" key="4">
    <source>
        <dbReference type="EMBL" id="MYM19649.1"/>
    </source>
</evidence>
<dbReference type="PROSITE" id="PS01066">
    <property type="entry name" value="UPP_SYNTHASE"/>
    <property type="match status" value="1"/>
</dbReference>
<dbReference type="RefSeq" id="WP_160953079.1">
    <property type="nucleotide sequence ID" value="NZ_WWEQ01000021.1"/>
</dbReference>
<reference evidence="4 5" key="1">
    <citation type="submission" date="2020-01" db="EMBL/GenBank/DDBJ databases">
        <authorList>
            <person name="Deng T."/>
        </authorList>
    </citation>
    <scope>NUCLEOTIDE SEQUENCE [LARGE SCALE GENOMIC DNA]</scope>
    <source>
        <strain evidence="4 5">5221</strain>
    </source>
</reference>
<dbReference type="CDD" id="cd00475">
    <property type="entry name" value="Cis_IPPS"/>
    <property type="match status" value="1"/>
</dbReference>
<dbReference type="InterPro" id="IPR001441">
    <property type="entry name" value="UPP_synth-like"/>
</dbReference>
<comment type="cofactor">
    <cofactor evidence="3">
        <name>Mg(2+)</name>
        <dbReference type="ChEBI" id="CHEBI:18420"/>
    </cofactor>
    <text evidence="3">Binds 2 magnesium ions per subunit.</text>
</comment>
<keyword evidence="5" id="KW-1185">Reference proteome</keyword>
<dbReference type="GO" id="GO:0016094">
    <property type="term" value="P:polyprenol biosynthetic process"/>
    <property type="evidence" value="ECO:0007669"/>
    <property type="project" value="TreeGrafter"/>
</dbReference>
<feature type="binding site" evidence="3">
    <location>
        <position position="36"/>
    </location>
    <ligand>
        <name>Mg(2+)</name>
        <dbReference type="ChEBI" id="CHEBI:18420"/>
    </ligand>
</feature>
<feature type="binding site" evidence="3">
    <location>
        <position position="53"/>
    </location>
    <ligand>
        <name>substrate</name>
    </ligand>
</feature>
<dbReference type="Gene3D" id="3.40.1180.10">
    <property type="entry name" value="Decaprenyl diphosphate synthase-like"/>
    <property type="match status" value="1"/>
</dbReference>
<sequence length="258" mass="28923">MAGSALSWLYRLYDKRIANELIPDERVPKHIGVITDGNRRWAKEFGTTTENGHRAGADKIVEFLGWCGEVGVEVVTLYVLSRENLARSAAEVEVLTEIIADMVDTIADTAGYCVNLVGELGLLPEPLRLRLVSAEQRSGAAPGDRVRVNVAVGYGGRQEIVDALRSWLRATRDSGADVDAAIEGLDEEQISAHLYTKGQPDPDLIIRTSGEQRLSGFMMWQSAYSEFYFCEAYWPDFRKTDFLRALRNFSQRSRRFGR</sequence>
<feature type="active site" description="Proton acceptor" evidence="3">
    <location>
        <position position="84"/>
    </location>
</feature>
<comment type="caution">
    <text evidence="3">Lacks conserved residue(s) required for the propagation of feature annotation.</text>
</comment>
<comment type="similarity">
    <text evidence="2">Belongs to the UPP synthase family. Z-FPP synthase subfamily.</text>
</comment>
<dbReference type="GO" id="GO:0033850">
    <property type="term" value="F:Z-farnesyl diphosphate synthase activity"/>
    <property type="evidence" value="ECO:0007669"/>
    <property type="project" value="TreeGrafter"/>
</dbReference>
<feature type="binding site" evidence="3">
    <location>
        <begin position="81"/>
        <end position="83"/>
    </location>
    <ligand>
        <name>substrate</name>
    </ligand>
</feature>
<feature type="binding site" evidence="3">
    <location>
        <begin position="213"/>
        <end position="215"/>
    </location>
    <ligand>
        <name>substrate</name>
    </ligand>
</feature>
<evidence type="ECO:0000256" key="2">
    <source>
        <dbReference type="ARBA" id="ARBA00038453"/>
    </source>
</evidence>
<dbReference type="GO" id="GO:0045547">
    <property type="term" value="F:ditrans,polycis-polyprenyl diphosphate synthase [(2E,6E)-farnesyl diphosphate specific] activity"/>
    <property type="evidence" value="ECO:0007669"/>
    <property type="project" value="TreeGrafter"/>
</dbReference>
<dbReference type="NCBIfam" id="TIGR00055">
    <property type="entry name" value="uppS"/>
    <property type="match status" value="1"/>
</dbReference>
<comment type="function">
    <text evidence="3">Catalyzes the condensation of isopentenyl diphosphate (IPP) with allylic pyrophosphates generating different type of terpenoids.</text>
</comment>
<feature type="binding site" evidence="3">
    <location>
        <position position="41"/>
    </location>
    <ligand>
        <name>substrate</name>
    </ligand>
</feature>
<keyword evidence="3" id="KW-0479">Metal-binding</keyword>
<dbReference type="GO" id="GO:0000287">
    <property type="term" value="F:magnesium ion binding"/>
    <property type="evidence" value="ECO:0007669"/>
    <property type="project" value="UniProtKB-UniRule"/>
</dbReference>
<comment type="subunit">
    <text evidence="3">Homodimer.</text>
</comment>
<feature type="binding site" evidence="3">
    <location>
        <position position="87"/>
    </location>
    <ligand>
        <name>substrate</name>
    </ligand>
</feature>
<dbReference type="GO" id="GO:0005886">
    <property type="term" value="C:plasma membrane"/>
    <property type="evidence" value="ECO:0007669"/>
    <property type="project" value="TreeGrafter"/>
</dbReference>
<dbReference type="InterPro" id="IPR036424">
    <property type="entry name" value="UPP_synth-like_sf"/>
</dbReference>
<organism evidence="4 5">
    <name type="scientific">Brevibacterium rongguiense</name>
    <dbReference type="NCBI Taxonomy" id="2695267"/>
    <lineage>
        <taxon>Bacteria</taxon>
        <taxon>Bacillati</taxon>
        <taxon>Actinomycetota</taxon>
        <taxon>Actinomycetes</taxon>
        <taxon>Micrococcales</taxon>
        <taxon>Brevibacteriaceae</taxon>
        <taxon>Brevibacterium</taxon>
    </lineage>
</organism>
<accession>A0A6N9H6R1</accession>
<dbReference type="SUPFAM" id="SSF64005">
    <property type="entry name" value="Undecaprenyl diphosphate synthase"/>
    <property type="match status" value="1"/>
</dbReference>
<evidence type="ECO:0000256" key="1">
    <source>
        <dbReference type="ARBA" id="ARBA00022679"/>
    </source>
</evidence>
<proteinExistence type="inferred from homology"/>
<dbReference type="PANTHER" id="PTHR10291">
    <property type="entry name" value="DEHYDRODOLICHYL DIPHOSPHATE SYNTHASE FAMILY MEMBER"/>
    <property type="match status" value="1"/>
</dbReference>
<dbReference type="HAMAP" id="MF_01139">
    <property type="entry name" value="ISPT"/>
    <property type="match status" value="1"/>
</dbReference>
<gene>
    <name evidence="4" type="ORF">GSY69_06610</name>
</gene>
<feature type="binding site" evidence="3">
    <location>
        <position position="226"/>
    </location>
    <ligand>
        <name>Mg(2+)</name>
        <dbReference type="ChEBI" id="CHEBI:18420"/>
    </ligand>
</feature>
<feature type="active site" evidence="3">
    <location>
        <position position="36"/>
    </location>
</feature>
<evidence type="ECO:0000313" key="5">
    <source>
        <dbReference type="Proteomes" id="UP000469215"/>
    </source>
</evidence>
<keyword evidence="3" id="KW-0460">Magnesium</keyword>
<feature type="binding site" evidence="3">
    <location>
        <begin position="37"/>
        <end position="40"/>
    </location>
    <ligand>
        <name>substrate</name>
    </ligand>
</feature>
<protein>
    <recommendedName>
        <fullName evidence="3">Isoprenyl transferase</fullName>
        <ecNumber evidence="3">2.5.1.-</ecNumber>
    </recommendedName>
</protein>
<dbReference type="Proteomes" id="UP000469215">
    <property type="component" value="Unassembled WGS sequence"/>
</dbReference>
<dbReference type="PANTHER" id="PTHR10291:SF43">
    <property type="entry name" value="DEHYDRODOLICHYL DIPHOSPHATE SYNTHASE COMPLEX SUBUNIT DHDDS"/>
    <property type="match status" value="1"/>
</dbReference>
<comment type="caution">
    <text evidence="4">The sequence shown here is derived from an EMBL/GenBank/DDBJ whole genome shotgun (WGS) entry which is preliminary data.</text>
</comment>
<dbReference type="EC" id="2.5.1.-" evidence="3"/>
<dbReference type="NCBIfam" id="NF011403">
    <property type="entry name" value="PRK14828.1"/>
    <property type="match status" value="1"/>
</dbReference>
<feature type="binding site" evidence="3">
    <location>
        <position position="207"/>
    </location>
    <ligand>
        <name>substrate</name>
    </ligand>
</feature>
<evidence type="ECO:0000256" key="3">
    <source>
        <dbReference type="HAMAP-Rule" id="MF_01139"/>
    </source>
</evidence>
<dbReference type="Pfam" id="PF01255">
    <property type="entry name" value="Prenyltransf"/>
    <property type="match status" value="1"/>
</dbReference>
<dbReference type="EMBL" id="WWEQ01000021">
    <property type="protein sequence ID" value="MYM19649.1"/>
    <property type="molecule type" value="Genomic_DNA"/>
</dbReference>
<dbReference type="InterPro" id="IPR018520">
    <property type="entry name" value="UPP_synth-like_CS"/>
</dbReference>
<dbReference type="AlphaFoldDB" id="A0A6N9H6R1"/>
<keyword evidence="1 3" id="KW-0808">Transferase</keyword>
<name>A0A6N9H6R1_9MICO</name>